<sequence length="303" mass="33052">MSAPGLDLPEPVGMSESGQLDAWPSVGGSWEGNLLLYSDMTNYNTTYEFTNFNTTEACTVMTGNRELLVDADNVSDFSEGLFGFPVPELSPCCLSDTHATQSTSESEIASDTTTACSPSIWSDCSMPPFDVMWSNGEFTSPRAREDVFLASSSPGGDFIALSLHSTRPWSEMGSPEQRTLDSPANLADISVANNRTPIDNQNVEQAQQGSSQSYTVYPDIVPVYNDIYSPLTPELSHCIQVQQHEPLMDFTGTSPGELLCDKRSERRIDVSSRSRHTIGCVTWFRYVVPAARPPGINDNGTCS</sequence>
<name>A0A8E2APU8_9APHY</name>
<dbReference type="AlphaFoldDB" id="A0A8E2APU8"/>
<proteinExistence type="predicted"/>
<organism evidence="1 2">
    <name type="scientific">Obba rivulosa</name>
    <dbReference type="NCBI Taxonomy" id="1052685"/>
    <lineage>
        <taxon>Eukaryota</taxon>
        <taxon>Fungi</taxon>
        <taxon>Dikarya</taxon>
        <taxon>Basidiomycota</taxon>
        <taxon>Agaricomycotina</taxon>
        <taxon>Agaricomycetes</taxon>
        <taxon>Polyporales</taxon>
        <taxon>Gelatoporiaceae</taxon>
        <taxon>Obba</taxon>
    </lineage>
</organism>
<keyword evidence="2" id="KW-1185">Reference proteome</keyword>
<dbReference type="Proteomes" id="UP000250043">
    <property type="component" value="Unassembled WGS sequence"/>
</dbReference>
<dbReference type="EMBL" id="KV722460">
    <property type="protein sequence ID" value="OCH88163.1"/>
    <property type="molecule type" value="Genomic_DNA"/>
</dbReference>
<accession>A0A8E2APU8</accession>
<gene>
    <name evidence="1" type="ORF">OBBRIDRAFT_107675</name>
</gene>
<reference evidence="1 2" key="1">
    <citation type="submission" date="2016-07" db="EMBL/GenBank/DDBJ databases">
        <title>Draft genome of the white-rot fungus Obba rivulosa 3A-2.</title>
        <authorList>
            <consortium name="DOE Joint Genome Institute"/>
            <person name="Miettinen O."/>
            <person name="Riley R."/>
            <person name="Acob R."/>
            <person name="Barry K."/>
            <person name="Cullen D."/>
            <person name="De Vries R."/>
            <person name="Hainaut M."/>
            <person name="Hatakka A."/>
            <person name="Henrissat B."/>
            <person name="Hilden K."/>
            <person name="Kuo R."/>
            <person name="Labutti K."/>
            <person name="Lipzen A."/>
            <person name="Makela M.R."/>
            <person name="Sandor L."/>
            <person name="Spatafora J.W."/>
            <person name="Grigoriev I.V."/>
            <person name="Hibbett D.S."/>
        </authorList>
    </citation>
    <scope>NUCLEOTIDE SEQUENCE [LARGE SCALE GENOMIC DNA]</scope>
    <source>
        <strain evidence="1 2">3A-2</strain>
    </source>
</reference>
<protein>
    <submittedName>
        <fullName evidence="1">Uncharacterized protein</fullName>
    </submittedName>
</protein>
<evidence type="ECO:0000313" key="1">
    <source>
        <dbReference type="EMBL" id="OCH88163.1"/>
    </source>
</evidence>
<evidence type="ECO:0000313" key="2">
    <source>
        <dbReference type="Proteomes" id="UP000250043"/>
    </source>
</evidence>